<evidence type="ECO:0000313" key="1">
    <source>
        <dbReference type="EMBL" id="OSX62168.1"/>
    </source>
</evidence>
<dbReference type="EMBL" id="KZ110597">
    <property type="protein sequence ID" value="OSX62168.1"/>
    <property type="molecule type" value="Genomic_DNA"/>
</dbReference>
<dbReference type="GeneID" id="36325779"/>
<name>A0A1X6N0M6_9APHY</name>
<keyword evidence="2" id="KW-1185">Reference proteome</keyword>
<dbReference type="Proteomes" id="UP000194127">
    <property type="component" value="Unassembled WGS sequence"/>
</dbReference>
<accession>A0A1X6N0M6</accession>
<proteinExistence type="predicted"/>
<evidence type="ECO:0008006" key="3">
    <source>
        <dbReference type="Google" id="ProtNLM"/>
    </source>
</evidence>
<protein>
    <recommendedName>
        <fullName evidence="3">Protein kinase domain-containing protein</fullName>
    </recommendedName>
</protein>
<dbReference type="AlphaFoldDB" id="A0A1X6N0M6"/>
<sequence>MVLTSKHAVVGDEDHRPRGTITIRFGDGMNYNFTSTHHPNMIPTDIYMTDVIDQVDPCRHPLYGHKGRKRVYIGWHHKKQGWHTLEGYIAVKWVAAWKDIPTQTQDILKLQAERDNYARLKRLQGRVIPWLLDYITGVFGDVMVACMILERCGSELPRDLAQRKERKRDITERFHASGWLHGSIGISDENFTAIDRQDGDPLNPVRLVSLALARRIDGDDTSRDEELSRASQ</sequence>
<gene>
    <name evidence="1" type="ORF">POSPLADRAFT_1056756</name>
</gene>
<reference evidence="1 2" key="1">
    <citation type="submission" date="2017-04" db="EMBL/GenBank/DDBJ databases">
        <title>Genome Sequence of the Model Brown-Rot Fungus Postia placenta SB12.</title>
        <authorList>
            <consortium name="DOE Joint Genome Institute"/>
            <person name="Gaskell J."/>
            <person name="Kersten P."/>
            <person name="Larrondo L.F."/>
            <person name="Canessa P."/>
            <person name="Martinez D."/>
            <person name="Hibbett D."/>
            <person name="Schmoll M."/>
            <person name="Kubicek C.P."/>
            <person name="Martinez A.T."/>
            <person name="Yadav J."/>
            <person name="Master E."/>
            <person name="Magnuson J.K."/>
            <person name="James T."/>
            <person name="Yaver D."/>
            <person name="Berka R."/>
            <person name="Labutti K."/>
            <person name="Lipzen A."/>
            <person name="Aerts A."/>
            <person name="Barry K."/>
            <person name="Henrissat B."/>
            <person name="Blanchette R."/>
            <person name="Grigoriev I."/>
            <person name="Cullen D."/>
        </authorList>
    </citation>
    <scope>NUCLEOTIDE SEQUENCE [LARGE SCALE GENOMIC DNA]</scope>
    <source>
        <strain evidence="1 2">MAD-698-R-SB12</strain>
    </source>
</reference>
<dbReference type="RefSeq" id="XP_024338962.1">
    <property type="nucleotide sequence ID" value="XM_024480829.1"/>
</dbReference>
<organism evidence="1 2">
    <name type="scientific">Postia placenta MAD-698-R-SB12</name>
    <dbReference type="NCBI Taxonomy" id="670580"/>
    <lineage>
        <taxon>Eukaryota</taxon>
        <taxon>Fungi</taxon>
        <taxon>Dikarya</taxon>
        <taxon>Basidiomycota</taxon>
        <taxon>Agaricomycotina</taxon>
        <taxon>Agaricomycetes</taxon>
        <taxon>Polyporales</taxon>
        <taxon>Adustoporiaceae</taxon>
        <taxon>Rhodonia</taxon>
    </lineage>
</organism>
<evidence type="ECO:0000313" key="2">
    <source>
        <dbReference type="Proteomes" id="UP000194127"/>
    </source>
</evidence>